<comment type="caution">
    <text evidence="2">The sequence shown here is derived from an EMBL/GenBank/DDBJ whole genome shotgun (WGS) entry which is preliminary data.</text>
</comment>
<feature type="transmembrane region" description="Helical" evidence="1">
    <location>
        <begin position="57"/>
        <end position="77"/>
    </location>
</feature>
<evidence type="ECO:0000313" key="3">
    <source>
        <dbReference type="Proteomes" id="UP001550210"/>
    </source>
</evidence>
<keyword evidence="1" id="KW-0812">Transmembrane</keyword>
<dbReference type="RefSeq" id="WP_355401825.1">
    <property type="nucleotide sequence ID" value="NZ_JBEGHN010000002.1"/>
</dbReference>
<organism evidence="2 3">
    <name type="scientific">Streptomyces ossamyceticus</name>
    <dbReference type="NCBI Taxonomy" id="249581"/>
    <lineage>
        <taxon>Bacteria</taxon>
        <taxon>Bacillati</taxon>
        <taxon>Actinomycetota</taxon>
        <taxon>Actinomycetes</taxon>
        <taxon>Kitasatosporales</taxon>
        <taxon>Streptomycetaceae</taxon>
        <taxon>Streptomyces</taxon>
    </lineage>
</organism>
<sequence>MGSDTEAGATSPSTPSSSWSRGVAPGVLFGGLAAVVSVVAIGRAWAACDVGGGGNGITLLLLAPVIWVAAAVPWLVLHGTLGRRHRGAALAVGLVFTVWFTWFLVTWLGIPDSYPAPLCPGNVPPWWPSLLPT</sequence>
<dbReference type="Proteomes" id="UP001550210">
    <property type="component" value="Unassembled WGS sequence"/>
</dbReference>
<keyword evidence="1" id="KW-1133">Transmembrane helix</keyword>
<feature type="transmembrane region" description="Helical" evidence="1">
    <location>
        <begin position="89"/>
        <end position="110"/>
    </location>
</feature>
<gene>
    <name evidence="2" type="ORF">ABZZ21_33300</name>
</gene>
<evidence type="ECO:0000313" key="2">
    <source>
        <dbReference type="EMBL" id="MET9849343.1"/>
    </source>
</evidence>
<evidence type="ECO:0008006" key="4">
    <source>
        <dbReference type="Google" id="ProtNLM"/>
    </source>
</evidence>
<protein>
    <recommendedName>
        <fullName evidence="4">Phospholipase D-like protein</fullName>
    </recommendedName>
</protein>
<keyword evidence="3" id="KW-1185">Reference proteome</keyword>
<dbReference type="EMBL" id="JBEXPZ010000051">
    <property type="protein sequence ID" value="MET9849343.1"/>
    <property type="molecule type" value="Genomic_DNA"/>
</dbReference>
<feature type="transmembrane region" description="Helical" evidence="1">
    <location>
        <begin position="23"/>
        <end position="45"/>
    </location>
</feature>
<name>A0ABV2V689_9ACTN</name>
<reference evidence="2 3" key="1">
    <citation type="submission" date="2024-06" db="EMBL/GenBank/DDBJ databases">
        <title>The Natural Products Discovery Center: Release of the First 8490 Sequenced Strains for Exploring Actinobacteria Biosynthetic Diversity.</title>
        <authorList>
            <person name="Kalkreuter E."/>
            <person name="Kautsar S.A."/>
            <person name="Yang D."/>
            <person name="Bader C.D."/>
            <person name="Teijaro C.N."/>
            <person name="Fluegel L."/>
            <person name="Davis C.M."/>
            <person name="Simpson J.R."/>
            <person name="Lauterbach L."/>
            <person name="Steele A.D."/>
            <person name="Gui C."/>
            <person name="Meng S."/>
            <person name="Li G."/>
            <person name="Viehrig K."/>
            <person name="Ye F."/>
            <person name="Su P."/>
            <person name="Kiefer A.F."/>
            <person name="Nichols A."/>
            <person name="Cepeda A.J."/>
            <person name="Yan W."/>
            <person name="Fan B."/>
            <person name="Jiang Y."/>
            <person name="Adhikari A."/>
            <person name="Zheng C.-J."/>
            <person name="Schuster L."/>
            <person name="Cowan T.M."/>
            <person name="Smanski M.J."/>
            <person name="Chevrette M.G."/>
            <person name="De Carvalho L.P.S."/>
            <person name="Shen B."/>
        </authorList>
    </citation>
    <scope>NUCLEOTIDE SEQUENCE [LARGE SCALE GENOMIC DNA]</scope>
    <source>
        <strain evidence="2 3">NPDC006434</strain>
    </source>
</reference>
<evidence type="ECO:0000256" key="1">
    <source>
        <dbReference type="SAM" id="Phobius"/>
    </source>
</evidence>
<accession>A0ABV2V689</accession>
<proteinExistence type="predicted"/>
<keyword evidence="1" id="KW-0472">Membrane</keyword>